<dbReference type="Proteomes" id="UP000005753">
    <property type="component" value="Chromosome"/>
</dbReference>
<dbReference type="EMBL" id="CM001487">
    <property type="protein sequence ID" value="EIM56236.1"/>
    <property type="molecule type" value="Genomic_DNA"/>
</dbReference>
<organism evidence="2 3">
    <name type="scientific">Eubacterium cellulosolvens (strain ATCC 43171 / JCM 9499 / 6)</name>
    <name type="common">Cillobacterium cellulosolvens</name>
    <dbReference type="NCBI Taxonomy" id="633697"/>
    <lineage>
        <taxon>Bacteria</taxon>
        <taxon>Bacillati</taxon>
        <taxon>Bacillota</taxon>
        <taxon>Clostridia</taxon>
        <taxon>Eubacteriales</taxon>
        <taxon>Eubacteriaceae</taxon>
        <taxon>Eubacterium</taxon>
    </lineage>
</organism>
<reference evidence="2 3" key="2">
    <citation type="submission" date="2012-02" db="EMBL/GenBank/DDBJ databases">
        <title>Improved High-Quality Draft sequence of Eubacterium cellulosolvens 6.</title>
        <authorList>
            <consortium name="US DOE Joint Genome Institute"/>
            <person name="Lucas S."/>
            <person name="Han J."/>
            <person name="Lapidus A."/>
            <person name="Cheng J.-F."/>
            <person name="Goodwin L."/>
            <person name="Pitluck S."/>
            <person name="Peters L."/>
            <person name="Mikhailova N."/>
            <person name="Gu W."/>
            <person name="Detter J.C."/>
            <person name="Han C."/>
            <person name="Tapia R."/>
            <person name="Land M."/>
            <person name="Hauser L."/>
            <person name="Kyrpides N."/>
            <person name="Ivanova N."/>
            <person name="Pagani I."/>
            <person name="Johnson E."/>
            <person name="Mukhopadhyay B."/>
            <person name="Anderson I."/>
            <person name="Woyke T."/>
        </authorList>
    </citation>
    <scope>NUCLEOTIDE SEQUENCE [LARGE SCALE GENOMIC DNA]</scope>
    <source>
        <strain evidence="2 3">6</strain>
    </source>
</reference>
<accession>I5AR13</accession>
<evidence type="ECO:0000313" key="2">
    <source>
        <dbReference type="EMBL" id="EIM56236.1"/>
    </source>
</evidence>
<feature type="region of interest" description="Disordered" evidence="1">
    <location>
        <begin position="1"/>
        <end position="45"/>
    </location>
</feature>
<keyword evidence="3" id="KW-1185">Reference proteome</keyword>
<gene>
    <name evidence="2" type="ORF">EubceDRAFT1_0378</name>
</gene>
<dbReference type="HOGENOM" id="CLU_3199926_0_0_9"/>
<name>I5AR13_EUBC6</name>
<proteinExistence type="predicted"/>
<dbReference type="AlphaFoldDB" id="I5AR13"/>
<protein>
    <submittedName>
        <fullName evidence="2">Uncharacterized protein</fullName>
    </submittedName>
</protein>
<evidence type="ECO:0000256" key="1">
    <source>
        <dbReference type="SAM" id="MobiDB-lite"/>
    </source>
</evidence>
<feature type="compositionally biased region" description="Basic and acidic residues" evidence="1">
    <location>
        <begin position="28"/>
        <end position="45"/>
    </location>
</feature>
<dbReference type="STRING" id="633697.EubceDRAFT1_0378"/>
<feature type="compositionally biased region" description="Basic residues" evidence="1">
    <location>
        <begin position="1"/>
        <end position="10"/>
    </location>
</feature>
<reference evidence="2 3" key="1">
    <citation type="submission" date="2010-08" db="EMBL/GenBank/DDBJ databases">
        <authorList>
            <consortium name="US DOE Joint Genome Institute (JGI-PGF)"/>
            <person name="Lucas S."/>
            <person name="Copeland A."/>
            <person name="Lapidus A."/>
            <person name="Cheng J.-F."/>
            <person name="Bruce D."/>
            <person name="Goodwin L."/>
            <person name="Pitluck S."/>
            <person name="Land M.L."/>
            <person name="Hauser L."/>
            <person name="Chang Y.-J."/>
            <person name="Anderson I.J."/>
            <person name="Johnson E."/>
            <person name="Mulhopadhyay B."/>
            <person name="Kyrpides N."/>
            <person name="Woyke T.J."/>
        </authorList>
    </citation>
    <scope>NUCLEOTIDE SEQUENCE [LARGE SCALE GENOMIC DNA]</scope>
    <source>
        <strain evidence="2 3">6</strain>
    </source>
</reference>
<evidence type="ECO:0000313" key="3">
    <source>
        <dbReference type="Proteomes" id="UP000005753"/>
    </source>
</evidence>
<sequence length="45" mass="5072">MSLKFKRKRRTENASVSVKASGAADAASEVRKKQTLDRQSGEERY</sequence>